<dbReference type="Pfam" id="PF01121">
    <property type="entry name" value="CoaE"/>
    <property type="match status" value="1"/>
</dbReference>
<evidence type="ECO:0000256" key="2">
    <source>
        <dbReference type="ARBA" id="ARBA00022741"/>
    </source>
</evidence>
<keyword evidence="8" id="KW-1185">Reference proteome</keyword>
<name>A0A6F8T577_9GAMM</name>
<keyword evidence="5 7" id="KW-0418">Kinase</keyword>
<dbReference type="KEGG" id="lant:TUM19329_19720"/>
<sequence length="203" mass="22982">MVFAVGLTGNIASGKTTAAKIFASFGVMVINADTISKELTAKKKPAYEKIIAHYGSHIVLENGELNRKLIRDIIFSNPNERKWLEALLHPLIRKHLQNKVDSCVTPYCVVEIPLLLDKKDYPYLNKILVITAPKKLQISRVMERDQCSKEQALAILSAQPDDNLRLRSADDVLINDSGLDLLKEALEKLHLKYLNFVSYEHRM</sequence>
<dbReference type="EC" id="2.7.1.24" evidence="5 6"/>
<keyword evidence="3 5" id="KW-0067">ATP-binding</keyword>
<evidence type="ECO:0000256" key="1">
    <source>
        <dbReference type="ARBA" id="ARBA00009018"/>
    </source>
</evidence>
<keyword evidence="4 5" id="KW-0173">Coenzyme A biosynthesis</keyword>
<evidence type="ECO:0000313" key="7">
    <source>
        <dbReference type="EMBL" id="BCA95611.1"/>
    </source>
</evidence>
<comment type="function">
    <text evidence="5">Catalyzes the phosphorylation of the 3'-hydroxyl group of dephosphocoenzyme A to form coenzyme A.</text>
</comment>
<dbReference type="HAMAP" id="MF_00376">
    <property type="entry name" value="Dephospho_CoA_kinase"/>
    <property type="match status" value="1"/>
</dbReference>
<evidence type="ECO:0000256" key="3">
    <source>
        <dbReference type="ARBA" id="ARBA00022840"/>
    </source>
</evidence>
<dbReference type="GO" id="GO:0004140">
    <property type="term" value="F:dephospho-CoA kinase activity"/>
    <property type="evidence" value="ECO:0007669"/>
    <property type="project" value="UniProtKB-UniRule"/>
</dbReference>
<dbReference type="InterPro" id="IPR001977">
    <property type="entry name" value="Depp_CoAkinase"/>
</dbReference>
<dbReference type="RefSeq" id="WP_173237173.1">
    <property type="nucleotide sequence ID" value="NZ_AP022839.1"/>
</dbReference>
<dbReference type="Proteomes" id="UP000502894">
    <property type="component" value="Chromosome"/>
</dbReference>
<dbReference type="EMBL" id="AP022839">
    <property type="protein sequence ID" value="BCA95611.1"/>
    <property type="molecule type" value="Genomic_DNA"/>
</dbReference>
<dbReference type="GO" id="GO:0015937">
    <property type="term" value="P:coenzyme A biosynthetic process"/>
    <property type="evidence" value="ECO:0007669"/>
    <property type="project" value="UniProtKB-UniRule"/>
</dbReference>
<feature type="binding site" evidence="5">
    <location>
        <begin position="12"/>
        <end position="17"/>
    </location>
    <ligand>
        <name>ATP</name>
        <dbReference type="ChEBI" id="CHEBI:30616"/>
    </ligand>
</feature>
<evidence type="ECO:0000313" key="8">
    <source>
        <dbReference type="Proteomes" id="UP000502894"/>
    </source>
</evidence>
<evidence type="ECO:0000256" key="5">
    <source>
        <dbReference type="HAMAP-Rule" id="MF_00376"/>
    </source>
</evidence>
<keyword evidence="2 5" id="KW-0547">Nucleotide-binding</keyword>
<dbReference type="InterPro" id="IPR027417">
    <property type="entry name" value="P-loop_NTPase"/>
</dbReference>
<dbReference type="Gene3D" id="3.40.50.300">
    <property type="entry name" value="P-loop containing nucleotide triphosphate hydrolases"/>
    <property type="match status" value="1"/>
</dbReference>
<evidence type="ECO:0000256" key="6">
    <source>
        <dbReference type="NCBIfam" id="TIGR00152"/>
    </source>
</evidence>
<dbReference type="PANTHER" id="PTHR10695:SF46">
    <property type="entry name" value="BIFUNCTIONAL COENZYME A SYNTHASE-RELATED"/>
    <property type="match status" value="1"/>
</dbReference>
<dbReference type="UniPathway" id="UPA00241">
    <property type="reaction ID" value="UER00356"/>
</dbReference>
<dbReference type="SUPFAM" id="SSF52540">
    <property type="entry name" value="P-loop containing nucleoside triphosphate hydrolases"/>
    <property type="match status" value="1"/>
</dbReference>
<evidence type="ECO:0000256" key="4">
    <source>
        <dbReference type="ARBA" id="ARBA00022993"/>
    </source>
</evidence>
<keyword evidence="5" id="KW-0808">Transferase</keyword>
<accession>A0A6F8T577</accession>
<protein>
    <recommendedName>
        <fullName evidence="5 6">Dephospho-CoA kinase</fullName>
        <ecNumber evidence="5 6">2.7.1.24</ecNumber>
    </recommendedName>
    <alternativeName>
        <fullName evidence="5">Dephosphocoenzyme A kinase</fullName>
    </alternativeName>
</protein>
<dbReference type="GO" id="GO:0005524">
    <property type="term" value="F:ATP binding"/>
    <property type="evidence" value="ECO:0007669"/>
    <property type="project" value="UniProtKB-UniRule"/>
</dbReference>
<comment type="subcellular location">
    <subcellularLocation>
        <location evidence="5">Cytoplasm</location>
    </subcellularLocation>
</comment>
<dbReference type="NCBIfam" id="TIGR00152">
    <property type="entry name" value="dephospho-CoA kinase"/>
    <property type="match status" value="1"/>
</dbReference>
<dbReference type="PANTHER" id="PTHR10695">
    <property type="entry name" value="DEPHOSPHO-COA KINASE-RELATED"/>
    <property type="match status" value="1"/>
</dbReference>
<dbReference type="CDD" id="cd02022">
    <property type="entry name" value="DPCK"/>
    <property type="match status" value="1"/>
</dbReference>
<dbReference type="AlphaFoldDB" id="A0A6F8T577"/>
<comment type="similarity">
    <text evidence="1 5">Belongs to the CoaE family.</text>
</comment>
<comment type="pathway">
    <text evidence="5">Cofactor biosynthesis; coenzyme A biosynthesis; CoA from (R)-pantothenate: step 5/5.</text>
</comment>
<proteinExistence type="inferred from homology"/>
<dbReference type="GO" id="GO:0005737">
    <property type="term" value="C:cytoplasm"/>
    <property type="evidence" value="ECO:0007669"/>
    <property type="project" value="UniProtKB-SubCell"/>
</dbReference>
<reference evidence="7" key="1">
    <citation type="journal article" date="2020" name="Microbiol. Resour. Announc.">
        <title>Complete Genome Sequence of Novel Psychrotolerant Legionella Strain TUM19329, Isolated from Antarctic Lake Sediment.</title>
        <authorList>
            <person name="Shimada S."/>
            <person name="Nakai R."/>
            <person name="Aoki K."/>
            <person name="Shimoeda N."/>
            <person name="Ohno G."/>
            <person name="Miyazaki Y."/>
            <person name="Kudoh S."/>
            <person name="Imura S."/>
            <person name="Watanabe K."/>
            <person name="Ishii Y."/>
            <person name="Tateda K."/>
        </authorList>
    </citation>
    <scope>NUCLEOTIDE SEQUENCE [LARGE SCALE GENOMIC DNA]</scope>
    <source>
        <strain evidence="7">TUM19329</strain>
    </source>
</reference>
<keyword evidence="5" id="KW-0963">Cytoplasm</keyword>
<comment type="catalytic activity">
    <reaction evidence="5">
        <text>3'-dephospho-CoA + ATP = ADP + CoA + H(+)</text>
        <dbReference type="Rhea" id="RHEA:18245"/>
        <dbReference type="ChEBI" id="CHEBI:15378"/>
        <dbReference type="ChEBI" id="CHEBI:30616"/>
        <dbReference type="ChEBI" id="CHEBI:57287"/>
        <dbReference type="ChEBI" id="CHEBI:57328"/>
        <dbReference type="ChEBI" id="CHEBI:456216"/>
        <dbReference type="EC" id="2.7.1.24"/>
    </reaction>
</comment>
<dbReference type="PROSITE" id="PS51219">
    <property type="entry name" value="DPCK"/>
    <property type="match status" value="1"/>
</dbReference>
<gene>
    <name evidence="5 7" type="primary">coaE</name>
    <name evidence="7" type="ORF">TUM19329_19720</name>
</gene>
<organism evidence="7 8">
    <name type="scientific">Legionella antarctica</name>
    <dbReference type="NCBI Taxonomy" id="2708020"/>
    <lineage>
        <taxon>Bacteria</taxon>
        <taxon>Pseudomonadati</taxon>
        <taxon>Pseudomonadota</taxon>
        <taxon>Gammaproteobacteria</taxon>
        <taxon>Legionellales</taxon>
        <taxon>Legionellaceae</taxon>
        <taxon>Legionella</taxon>
    </lineage>
</organism>